<gene>
    <name evidence="2" type="ORF">B0I35DRAFT_420763</name>
</gene>
<evidence type="ECO:0000259" key="1">
    <source>
        <dbReference type="Pfam" id="PF00561"/>
    </source>
</evidence>
<dbReference type="InterPro" id="IPR050266">
    <property type="entry name" value="AB_hydrolase_sf"/>
</dbReference>
<dbReference type="InterPro" id="IPR029058">
    <property type="entry name" value="AB_hydrolase_fold"/>
</dbReference>
<accession>A0A8K0SYJ6</accession>
<evidence type="ECO:0000313" key="2">
    <source>
        <dbReference type="EMBL" id="KAH7325566.1"/>
    </source>
</evidence>
<dbReference type="PANTHER" id="PTHR43798">
    <property type="entry name" value="MONOACYLGLYCEROL LIPASE"/>
    <property type="match status" value="1"/>
</dbReference>
<dbReference type="Pfam" id="PF00561">
    <property type="entry name" value="Abhydrolase_1"/>
    <property type="match status" value="1"/>
</dbReference>
<protein>
    <submittedName>
        <fullName evidence="2">1H-3-hydroxy-4-oxoquinaldine 2,4-dioxygenase</fullName>
    </submittedName>
</protein>
<dbReference type="Proteomes" id="UP000813444">
    <property type="component" value="Unassembled WGS sequence"/>
</dbReference>
<dbReference type="Gene3D" id="1.10.210.20">
    <property type="match status" value="1"/>
</dbReference>
<dbReference type="SUPFAM" id="SSF53474">
    <property type="entry name" value="alpha/beta-Hydrolases"/>
    <property type="match status" value="1"/>
</dbReference>
<organism evidence="2 3">
    <name type="scientific">Stachybotrys elegans</name>
    <dbReference type="NCBI Taxonomy" id="80388"/>
    <lineage>
        <taxon>Eukaryota</taxon>
        <taxon>Fungi</taxon>
        <taxon>Dikarya</taxon>
        <taxon>Ascomycota</taxon>
        <taxon>Pezizomycotina</taxon>
        <taxon>Sordariomycetes</taxon>
        <taxon>Hypocreomycetidae</taxon>
        <taxon>Hypocreales</taxon>
        <taxon>Stachybotryaceae</taxon>
        <taxon>Stachybotrys</taxon>
    </lineage>
</organism>
<proteinExistence type="predicted"/>
<keyword evidence="3" id="KW-1185">Reference proteome</keyword>
<comment type="caution">
    <text evidence="2">The sequence shown here is derived from an EMBL/GenBank/DDBJ whole genome shotgun (WGS) entry which is preliminary data.</text>
</comment>
<name>A0A8K0SYJ6_9HYPO</name>
<reference evidence="2" key="1">
    <citation type="journal article" date="2021" name="Nat. Commun.">
        <title>Genetic determinants of endophytism in the Arabidopsis root mycobiome.</title>
        <authorList>
            <person name="Mesny F."/>
            <person name="Miyauchi S."/>
            <person name="Thiergart T."/>
            <person name="Pickel B."/>
            <person name="Atanasova L."/>
            <person name="Karlsson M."/>
            <person name="Huettel B."/>
            <person name="Barry K.W."/>
            <person name="Haridas S."/>
            <person name="Chen C."/>
            <person name="Bauer D."/>
            <person name="Andreopoulos W."/>
            <person name="Pangilinan J."/>
            <person name="LaButti K."/>
            <person name="Riley R."/>
            <person name="Lipzen A."/>
            <person name="Clum A."/>
            <person name="Drula E."/>
            <person name="Henrissat B."/>
            <person name="Kohler A."/>
            <person name="Grigoriev I.V."/>
            <person name="Martin F.M."/>
            <person name="Hacquard S."/>
        </authorList>
    </citation>
    <scope>NUCLEOTIDE SEQUENCE</scope>
    <source>
        <strain evidence="2">MPI-CAGE-CH-0235</strain>
    </source>
</reference>
<dbReference type="EMBL" id="JAGPNK010000002">
    <property type="protein sequence ID" value="KAH7325566.1"/>
    <property type="molecule type" value="Genomic_DNA"/>
</dbReference>
<sequence>MSQHMYLTKTINGVEICYDQAGYVEGPPVVMLSGWAHDMRVYEGMIPHLINNHRIIRFNWRGHAPNRDYTADFGVEEQVKDTIGLLEALGVDKFYLISHSHGGWPALELADRLGKDRVLSLLMIDQIMSPPPPEFASGLKAMQDPETWLATRKGLFDNWMSGSDNKAVQDHLVYCMGSYGHDMWSLSCRVIEGAYETHGSPMHRMRKIANPPPIRHIFSHPHNSPEYHALHEEMAKENSWFSYTDLKGETHFPSVEIPEKVCEELESLIATIGK</sequence>
<dbReference type="OrthoDB" id="408373at2759"/>
<evidence type="ECO:0000313" key="3">
    <source>
        <dbReference type="Proteomes" id="UP000813444"/>
    </source>
</evidence>
<feature type="domain" description="AB hydrolase-1" evidence="1">
    <location>
        <begin position="27"/>
        <end position="159"/>
    </location>
</feature>
<dbReference type="InterPro" id="IPR000073">
    <property type="entry name" value="AB_hydrolase_1"/>
</dbReference>
<dbReference type="AlphaFoldDB" id="A0A8K0SYJ6"/>
<dbReference type="Gene3D" id="3.40.50.1820">
    <property type="entry name" value="alpha/beta hydrolase"/>
    <property type="match status" value="1"/>
</dbReference>